<dbReference type="InterPro" id="IPR052920">
    <property type="entry name" value="DNA-binding_regulatory"/>
</dbReference>
<gene>
    <name evidence="1" type="primary">AlNc14C534G12076</name>
    <name evidence="1" type="ORF">ALNC14_135760</name>
</gene>
<evidence type="ECO:0000313" key="1">
    <source>
        <dbReference type="EMBL" id="CCA27432.1"/>
    </source>
</evidence>
<dbReference type="PANTHER" id="PTHR43358">
    <property type="entry name" value="ALPHA/BETA-HYDROLASE"/>
    <property type="match status" value="1"/>
</dbReference>
<protein>
    <submittedName>
        <fullName evidence="1">Uncharacterized protein AlNc14C534G12076</fullName>
    </submittedName>
</protein>
<dbReference type="PANTHER" id="PTHR43358:SF4">
    <property type="entry name" value="ALPHA_BETA HYDROLASE FOLD-1 DOMAIN-CONTAINING PROTEIN"/>
    <property type="match status" value="1"/>
</dbReference>
<dbReference type="InterPro" id="IPR029058">
    <property type="entry name" value="AB_hydrolase_fold"/>
</dbReference>
<dbReference type="SUPFAM" id="SSF53474">
    <property type="entry name" value="alpha/beta-Hydrolases"/>
    <property type="match status" value="1"/>
</dbReference>
<dbReference type="Gene3D" id="3.40.50.1820">
    <property type="entry name" value="alpha/beta hydrolase"/>
    <property type="match status" value="1"/>
</dbReference>
<organism evidence="1">
    <name type="scientific">Albugo laibachii Nc14</name>
    <dbReference type="NCBI Taxonomy" id="890382"/>
    <lineage>
        <taxon>Eukaryota</taxon>
        <taxon>Sar</taxon>
        <taxon>Stramenopiles</taxon>
        <taxon>Oomycota</taxon>
        <taxon>Peronosporomycetes</taxon>
        <taxon>Albuginales</taxon>
        <taxon>Albuginaceae</taxon>
        <taxon>Albugo</taxon>
    </lineage>
</organism>
<name>F0X0Y6_9STRA</name>
<dbReference type="EMBL" id="FR824565">
    <property type="protein sequence ID" value="CCA27432.1"/>
    <property type="molecule type" value="Genomic_DNA"/>
</dbReference>
<dbReference type="AlphaFoldDB" id="F0X0Y6"/>
<dbReference type="HOGENOM" id="CLU_1105124_0_0_1"/>
<sequence>MCTIHTYPINPWEGWKLFATSYTECVESLVSPPRPKYLTIPLGQIGEDVRFASHFASPSSERAGRNECIVCEDLRLRNARNEWLECSFWTTTDERDKPCIVYVHVSFFAFDCAGSGISDGNYISYGYNEKNDLRMVVEYLYCIKLIPRIGIWGRCMGGASTLMFLHEATKFGFFTVHVKASAFATLLLYYCHATKRLLCPTGMLTRSCSTSLVSWNAQMESALFKRKKNSRPVTDEMLEIYSINGEDARGQEPSTVRHAAKKFTKTPNSTIVVRGIQYCFSAVLLAHNRKLEGSNI</sequence>
<reference evidence="1" key="2">
    <citation type="submission" date="2011-02" db="EMBL/GenBank/DDBJ databases">
        <authorList>
            <person name="MacLean D."/>
        </authorList>
    </citation>
    <scope>NUCLEOTIDE SEQUENCE</scope>
</reference>
<proteinExistence type="predicted"/>
<reference evidence="1" key="1">
    <citation type="journal article" date="2011" name="PLoS Biol.">
        <title>Gene gain and loss during evolution of obligate parasitism in the white rust pathogen of Arabidopsis thaliana.</title>
        <authorList>
            <person name="Kemen E."/>
            <person name="Gardiner A."/>
            <person name="Schultz-Larsen T."/>
            <person name="Kemen A.C."/>
            <person name="Balmuth A.L."/>
            <person name="Robert-Seilaniantz A."/>
            <person name="Bailey K."/>
            <person name="Holub E."/>
            <person name="Studholme D.J."/>
            <person name="Maclean D."/>
            <person name="Jones J.D."/>
        </authorList>
    </citation>
    <scope>NUCLEOTIDE SEQUENCE</scope>
</reference>
<accession>F0X0Y6</accession>